<dbReference type="EMBL" id="CP126446">
    <property type="protein sequence ID" value="WIF99253.1"/>
    <property type="molecule type" value="Genomic_DNA"/>
</dbReference>
<feature type="domain" description="Type I restriction modification DNA specificity" evidence="6">
    <location>
        <begin position="19"/>
        <end position="197"/>
    </location>
</feature>
<protein>
    <submittedName>
        <fullName evidence="7">Restriction endonuclease subunit S</fullName>
    </submittedName>
</protein>
<evidence type="ECO:0000256" key="5">
    <source>
        <dbReference type="SAM" id="Coils"/>
    </source>
</evidence>
<gene>
    <name evidence="7" type="ORF">QNI29_06220</name>
</gene>
<evidence type="ECO:0000256" key="1">
    <source>
        <dbReference type="ARBA" id="ARBA00010923"/>
    </source>
</evidence>
<evidence type="ECO:0000313" key="7">
    <source>
        <dbReference type="EMBL" id="WIF99253.1"/>
    </source>
</evidence>
<dbReference type="SUPFAM" id="SSF116734">
    <property type="entry name" value="DNA methylase specificity domain"/>
    <property type="match status" value="2"/>
</dbReference>
<evidence type="ECO:0000256" key="4">
    <source>
        <dbReference type="ARBA" id="ARBA00038652"/>
    </source>
</evidence>
<keyword evidence="7" id="KW-0378">Hydrolase</keyword>
<keyword evidence="7" id="KW-0255">Endonuclease</keyword>
<dbReference type="InterPro" id="IPR000055">
    <property type="entry name" value="Restrct_endonuc_typeI_TRD"/>
</dbReference>
<proteinExistence type="inferred from homology"/>
<keyword evidence="5" id="KW-0175">Coiled coil</keyword>
<dbReference type="Gene3D" id="3.90.220.20">
    <property type="entry name" value="DNA methylase specificity domains"/>
    <property type="match status" value="2"/>
</dbReference>
<sequence length="438" mass="49474">MKRYSAYKDSGIEWIGEIPEDWSVTALNKVAQVIDPEPSHRAPSMVSDGGMPYVGIRDLNKDGSINVDTCRMISESSIKAQEMRFTKEKGDIVFCRVATLGNPVMLNKYRMRFSLSATLCLIKTDSSQVVSRYIYYYLDSLPIKLQSDLFSTGSTRKSLGMETIRKFKVHMPSLNEQLTIATYLDQQTAKIDAAIEKKERIIEQLKEYRQSLITETVTRGLDPETSMKDSGIEWIGEIPKGWEVKKLKHLVKRRAKNASKKDADLPYIGLEHIKGGTGELVRNKEESTDESGETSILFKEGDVLFGKLRPYLAKVYNPKLSGKCSSEFLVLDSHSLSSTYLQNVLLSNDFIQLVNSSTFGAKMPRTNWGFIGNVRFMVPSLDEQKAITDFLDQKTSQIDAVVQKNEGIIKKLREYRQSLISEVVTGKMDVREAVEVDV</sequence>
<dbReference type="InterPro" id="IPR051212">
    <property type="entry name" value="Type-I_RE_S_subunit"/>
</dbReference>
<evidence type="ECO:0000256" key="2">
    <source>
        <dbReference type="ARBA" id="ARBA00022747"/>
    </source>
</evidence>
<evidence type="ECO:0000313" key="8">
    <source>
        <dbReference type="Proteomes" id="UP001236652"/>
    </source>
</evidence>
<evidence type="ECO:0000256" key="3">
    <source>
        <dbReference type="ARBA" id="ARBA00023125"/>
    </source>
</evidence>
<name>A0ABY8V1D8_9BACI</name>
<dbReference type="InterPro" id="IPR044946">
    <property type="entry name" value="Restrct_endonuc_typeI_TRD_sf"/>
</dbReference>
<feature type="coiled-coil region" evidence="5">
    <location>
        <begin position="184"/>
        <end position="215"/>
    </location>
</feature>
<dbReference type="PANTHER" id="PTHR43140">
    <property type="entry name" value="TYPE-1 RESTRICTION ENZYME ECOKI SPECIFICITY PROTEIN"/>
    <property type="match status" value="1"/>
</dbReference>
<dbReference type="PANTHER" id="PTHR43140:SF1">
    <property type="entry name" value="TYPE I RESTRICTION ENZYME ECOKI SPECIFICITY SUBUNIT"/>
    <property type="match status" value="1"/>
</dbReference>
<keyword evidence="7" id="KW-0540">Nuclease</keyword>
<keyword evidence="3" id="KW-0238">DNA-binding</keyword>
<evidence type="ECO:0000259" key="6">
    <source>
        <dbReference type="Pfam" id="PF01420"/>
    </source>
</evidence>
<dbReference type="Proteomes" id="UP001236652">
    <property type="component" value="Chromosome"/>
</dbReference>
<comment type="subunit">
    <text evidence="4">The methyltransferase is composed of M and S polypeptides.</text>
</comment>
<keyword evidence="2" id="KW-0680">Restriction system</keyword>
<dbReference type="Pfam" id="PF01420">
    <property type="entry name" value="Methylase_S"/>
    <property type="match status" value="2"/>
</dbReference>
<accession>A0ABY8V1D8</accession>
<organism evidence="7 8">
    <name type="scientific">Pontibacillus chungwhensis</name>
    <dbReference type="NCBI Taxonomy" id="265426"/>
    <lineage>
        <taxon>Bacteria</taxon>
        <taxon>Bacillati</taxon>
        <taxon>Bacillota</taxon>
        <taxon>Bacilli</taxon>
        <taxon>Bacillales</taxon>
        <taxon>Bacillaceae</taxon>
        <taxon>Pontibacillus</taxon>
    </lineage>
</organism>
<dbReference type="GO" id="GO:0004519">
    <property type="term" value="F:endonuclease activity"/>
    <property type="evidence" value="ECO:0007669"/>
    <property type="project" value="UniProtKB-KW"/>
</dbReference>
<dbReference type="Gene3D" id="1.10.287.1120">
    <property type="entry name" value="Bipartite methylase S protein"/>
    <property type="match status" value="1"/>
</dbReference>
<comment type="similarity">
    <text evidence="1">Belongs to the type-I restriction system S methylase family.</text>
</comment>
<reference evidence="7 8" key="1">
    <citation type="submission" date="2023-05" db="EMBL/GenBank/DDBJ databases">
        <title>Comparative genomics reveals the evidence of polycyclic aromatic hydrocarbons degradation in moderately halophilic genus Pontibacillus.</title>
        <authorList>
            <person name="Yang H."/>
            <person name="Qian Z."/>
        </authorList>
    </citation>
    <scope>NUCLEOTIDE SEQUENCE [LARGE SCALE GENOMIC DNA]</scope>
    <source>
        <strain evidence="8">HN14</strain>
    </source>
</reference>
<feature type="domain" description="Type I restriction modification DNA specificity" evidence="6">
    <location>
        <begin position="239"/>
        <end position="406"/>
    </location>
</feature>
<dbReference type="RefSeq" id="WP_231418131.1">
    <property type="nucleotide sequence ID" value="NZ_CP126446.1"/>
</dbReference>
<keyword evidence="8" id="KW-1185">Reference proteome</keyword>